<dbReference type="Gene3D" id="3.60.40.10">
    <property type="entry name" value="PPM-type phosphatase domain"/>
    <property type="match status" value="1"/>
</dbReference>
<dbReference type="SMART" id="SM00332">
    <property type="entry name" value="PP2Cc"/>
    <property type="match status" value="1"/>
</dbReference>
<dbReference type="Proteomes" id="UP000317935">
    <property type="component" value="Chromosome"/>
</dbReference>
<dbReference type="EMBL" id="AP019774">
    <property type="protein sequence ID" value="BCD70207.1"/>
    <property type="molecule type" value="Genomic_DNA"/>
</dbReference>
<dbReference type="Pfam" id="PF13672">
    <property type="entry name" value="PP2C_2"/>
    <property type="match status" value="1"/>
</dbReference>
<evidence type="ECO:0000313" key="3">
    <source>
        <dbReference type="EMBL" id="BCD70207.1"/>
    </source>
</evidence>
<sequence>MRKWGFRAFGASIKGPRKAHNQDAYIIKRYKRQLVAVVCDGLGSRVHSKRGSSALCESVLEALKVFDCERHDLKFFAPLLVTLWACRLHPLKLEDCLSTLQIAIFTESKVYLGKVGDGEIVICGAREEILREVKEGPTHKTVPFDQGISISWHIYNTKDIQGILIYTDGVGEILQESKELDFAKSFLKACKHDKDPLETSKFLKNVNLKSSDDKTLIALFKE</sequence>
<gene>
    <name evidence="3" type="primary">ptc1</name>
    <name evidence="2" type="ORF">NHP190020_05360</name>
    <name evidence="3" type="ORF">SNTW_08520</name>
</gene>
<accession>A0A6J4CXF0</accession>
<dbReference type="OrthoDB" id="9801841at2"/>
<evidence type="ECO:0000313" key="4">
    <source>
        <dbReference type="Proteomes" id="UP000317935"/>
    </source>
</evidence>
<evidence type="ECO:0000313" key="2">
    <source>
        <dbReference type="EMBL" id="BCD45497.1"/>
    </source>
</evidence>
<reference evidence="3 4" key="1">
    <citation type="submission" date="2019-06" db="EMBL/GenBank/DDBJ databases">
        <title>Complete genome sequence of Helicobacter suis SNTW101c.</title>
        <authorList>
            <person name="Rimbara E."/>
            <person name="Suzuki M."/>
            <person name="Matsui H."/>
            <person name="Nakamura M."/>
            <person name="Mori S."/>
            <person name="Shibayama K."/>
        </authorList>
    </citation>
    <scope>NUCLEOTIDE SEQUENCE [LARGE SCALE GENOMIC DNA]</scope>
    <source>
        <strain evidence="3 4">SNTW101c</strain>
    </source>
</reference>
<organism evidence="3 4">
    <name type="scientific">Helicobacter suis</name>
    <dbReference type="NCBI Taxonomy" id="104628"/>
    <lineage>
        <taxon>Bacteria</taxon>
        <taxon>Pseudomonadati</taxon>
        <taxon>Campylobacterota</taxon>
        <taxon>Epsilonproteobacteria</taxon>
        <taxon>Campylobacterales</taxon>
        <taxon>Helicobacteraceae</taxon>
        <taxon>Helicobacter</taxon>
    </lineage>
</organism>
<dbReference type="EMBL" id="AP023036">
    <property type="protein sequence ID" value="BCD45497.1"/>
    <property type="molecule type" value="Genomic_DNA"/>
</dbReference>
<dbReference type="SUPFAM" id="SSF81606">
    <property type="entry name" value="PP2C-like"/>
    <property type="match status" value="1"/>
</dbReference>
<dbReference type="InterPro" id="IPR001932">
    <property type="entry name" value="PPM-type_phosphatase-like_dom"/>
</dbReference>
<evidence type="ECO:0000259" key="1">
    <source>
        <dbReference type="SMART" id="SM00332"/>
    </source>
</evidence>
<dbReference type="AlphaFoldDB" id="A0A6J4CXF0"/>
<dbReference type="InterPro" id="IPR036457">
    <property type="entry name" value="PPM-type-like_dom_sf"/>
</dbReference>
<proteinExistence type="predicted"/>
<feature type="domain" description="PPM-type phosphatase" evidence="1">
    <location>
        <begin position="1"/>
        <end position="219"/>
    </location>
</feature>
<name>A0A6J4CXF0_9HELI</name>
<dbReference type="Proteomes" id="UP000509742">
    <property type="component" value="Chromosome"/>
</dbReference>
<evidence type="ECO:0000313" key="5">
    <source>
        <dbReference type="Proteomes" id="UP000509742"/>
    </source>
</evidence>
<dbReference type="RefSeq" id="WP_050780130.1">
    <property type="nucleotide sequence ID" value="NZ_AP019774.1"/>
</dbReference>
<reference evidence="2 5" key="2">
    <citation type="submission" date="2020-04" db="EMBL/GenBank/DDBJ databases">
        <title>Genomic analysis of gastric non-Helicobacter pylori Helicobacters isolated in Japan.</title>
        <authorList>
            <person name="Suzuki M."/>
            <person name="Rimbara E."/>
        </authorList>
    </citation>
    <scope>NUCLEOTIDE SEQUENCE [LARGE SCALE GENOMIC DNA]</scope>
    <source>
        <strain evidence="2 5">NHP19-0020</strain>
    </source>
</reference>
<protein>
    <submittedName>
        <fullName evidence="3">Protein phosphatase 2C Ptc1</fullName>
    </submittedName>
</protein>
<keyword evidence="5" id="KW-1185">Reference proteome</keyword>